<keyword evidence="1" id="KW-0472">Membrane</keyword>
<feature type="transmembrane region" description="Helical" evidence="1">
    <location>
        <begin position="167"/>
        <end position="186"/>
    </location>
</feature>
<gene>
    <name evidence="2" type="ORF">CYMTET_37803</name>
</gene>
<dbReference type="InterPro" id="IPR008496">
    <property type="entry name" value="TMEM222/RTE1"/>
</dbReference>
<comment type="caution">
    <text evidence="2">The sequence shown here is derived from an EMBL/GenBank/DDBJ whole genome shotgun (WGS) entry which is preliminary data.</text>
</comment>
<name>A0AAE0F5L1_9CHLO</name>
<dbReference type="Pfam" id="PF05608">
    <property type="entry name" value="RTE1"/>
    <property type="match status" value="1"/>
</dbReference>
<organism evidence="2 3">
    <name type="scientific">Cymbomonas tetramitiformis</name>
    <dbReference type="NCBI Taxonomy" id="36881"/>
    <lineage>
        <taxon>Eukaryota</taxon>
        <taxon>Viridiplantae</taxon>
        <taxon>Chlorophyta</taxon>
        <taxon>Pyramimonadophyceae</taxon>
        <taxon>Pyramimonadales</taxon>
        <taxon>Pyramimonadaceae</taxon>
        <taxon>Cymbomonas</taxon>
    </lineage>
</organism>
<evidence type="ECO:0000313" key="2">
    <source>
        <dbReference type="EMBL" id="KAK3252921.1"/>
    </source>
</evidence>
<accession>A0AAE0F5L1</accession>
<keyword evidence="1" id="KW-1133">Transmembrane helix</keyword>
<keyword evidence="3" id="KW-1185">Reference proteome</keyword>
<dbReference type="EMBL" id="LGRX02025097">
    <property type="protein sequence ID" value="KAK3252921.1"/>
    <property type="molecule type" value="Genomic_DNA"/>
</dbReference>
<dbReference type="PANTHER" id="PTHR20921">
    <property type="entry name" value="TRANSMEMBRANE PROTEIN 222"/>
    <property type="match status" value="1"/>
</dbReference>
<dbReference type="Proteomes" id="UP001190700">
    <property type="component" value="Unassembled WGS sequence"/>
</dbReference>
<proteinExistence type="predicted"/>
<protein>
    <submittedName>
        <fullName evidence="2">Uncharacterized protein</fullName>
    </submittedName>
</protein>
<sequence>MSNGNHHETVQVEEGEEIPDVNYELNRFPCAVVYQPFPPLTWLFPLIGHMGIADSQGRVHDFQGPYTIIQDRMMLGRATRYLPLDPNQIRARSMEDESNLQRWDACIALGDAEYSRRTHNLLFDNCNHHVVHCLNVMQYNGGSYHGCFTLWLWMFFCGRFVGFRGFLITLFPFLLAYGALVAMLLVF</sequence>
<evidence type="ECO:0000256" key="1">
    <source>
        <dbReference type="SAM" id="Phobius"/>
    </source>
</evidence>
<dbReference type="PANTHER" id="PTHR20921:SF0">
    <property type="entry name" value="TRANSMEMBRANE PROTEIN 222"/>
    <property type="match status" value="1"/>
</dbReference>
<keyword evidence="1" id="KW-0812">Transmembrane</keyword>
<feature type="transmembrane region" description="Helical" evidence="1">
    <location>
        <begin position="144"/>
        <end position="161"/>
    </location>
</feature>
<evidence type="ECO:0000313" key="3">
    <source>
        <dbReference type="Proteomes" id="UP001190700"/>
    </source>
</evidence>
<reference evidence="2 3" key="1">
    <citation type="journal article" date="2015" name="Genome Biol. Evol.">
        <title>Comparative Genomics of a Bacterivorous Green Alga Reveals Evolutionary Causalities and Consequences of Phago-Mixotrophic Mode of Nutrition.</title>
        <authorList>
            <person name="Burns J.A."/>
            <person name="Paasch A."/>
            <person name="Narechania A."/>
            <person name="Kim E."/>
        </authorList>
    </citation>
    <scope>NUCLEOTIDE SEQUENCE [LARGE SCALE GENOMIC DNA]</scope>
    <source>
        <strain evidence="2 3">PLY_AMNH</strain>
    </source>
</reference>
<dbReference type="AlphaFoldDB" id="A0AAE0F5L1"/>